<dbReference type="Pfam" id="PF01425">
    <property type="entry name" value="Amidase"/>
    <property type="match status" value="1"/>
</dbReference>
<evidence type="ECO:0000259" key="2">
    <source>
        <dbReference type="Pfam" id="PF01425"/>
    </source>
</evidence>
<feature type="compositionally biased region" description="Polar residues" evidence="1">
    <location>
        <begin position="403"/>
        <end position="415"/>
    </location>
</feature>
<feature type="domain" description="Amidase" evidence="2">
    <location>
        <begin position="76"/>
        <end position="526"/>
    </location>
</feature>
<name>A0A382AF19_9ZZZZ</name>
<feature type="region of interest" description="Disordered" evidence="1">
    <location>
        <begin position="403"/>
        <end position="429"/>
    </location>
</feature>
<accession>A0A382AF19</accession>
<dbReference type="Gene3D" id="3.90.1300.10">
    <property type="entry name" value="Amidase signature (AS) domain"/>
    <property type="match status" value="1"/>
</dbReference>
<dbReference type="PANTHER" id="PTHR42678:SF34">
    <property type="entry name" value="OS04G0183300 PROTEIN"/>
    <property type="match status" value="1"/>
</dbReference>
<organism evidence="3">
    <name type="scientific">marine metagenome</name>
    <dbReference type="NCBI Taxonomy" id="408172"/>
    <lineage>
        <taxon>unclassified sequences</taxon>
        <taxon>metagenomes</taxon>
        <taxon>ecological metagenomes</taxon>
    </lineage>
</organism>
<dbReference type="EMBL" id="UINC01025064">
    <property type="protein sequence ID" value="SVA99954.1"/>
    <property type="molecule type" value="Genomic_DNA"/>
</dbReference>
<gene>
    <name evidence="3" type="ORF">METZ01_LOCUS152808</name>
</gene>
<dbReference type="InterPro" id="IPR036928">
    <property type="entry name" value="AS_sf"/>
</dbReference>
<evidence type="ECO:0000313" key="3">
    <source>
        <dbReference type="EMBL" id="SVA99954.1"/>
    </source>
</evidence>
<dbReference type="AlphaFoldDB" id="A0A382AF19"/>
<proteinExistence type="predicted"/>
<dbReference type="InterPro" id="IPR023631">
    <property type="entry name" value="Amidase_dom"/>
</dbReference>
<reference evidence="3" key="1">
    <citation type="submission" date="2018-05" db="EMBL/GenBank/DDBJ databases">
        <authorList>
            <person name="Lanie J.A."/>
            <person name="Ng W.-L."/>
            <person name="Kazmierczak K.M."/>
            <person name="Andrzejewski T.M."/>
            <person name="Davidsen T.M."/>
            <person name="Wayne K.J."/>
            <person name="Tettelin H."/>
            <person name="Glass J.I."/>
            <person name="Rusch D."/>
            <person name="Podicherti R."/>
            <person name="Tsui H.-C.T."/>
            <person name="Winkler M.E."/>
        </authorList>
    </citation>
    <scope>NUCLEOTIDE SEQUENCE</scope>
</reference>
<evidence type="ECO:0000256" key="1">
    <source>
        <dbReference type="SAM" id="MobiDB-lite"/>
    </source>
</evidence>
<dbReference type="SUPFAM" id="SSF75304">
    <property type="entry name" value="Amidase signature (AS) enzymes"/>
    <property type="match status" value="1"/>
</dbReference>
<protein>
    <recommendedName>
        <fullName evidence="2">Amidase domain-containing protein</fullName>
    </recommendedName>
</protein>
<dbReference type="PANTHER" id="PTHR42678">
    <property type="entry name" value="AMIDASE"/>
    <property type="match status" value="1"/>
</dbReference>
<sequence length="557" mass="59638">MIQAEMSRACGLSRMVRSMSWIWALLSGRVQQISLVVIYSSVFTVGAVAQTLEITASTIEDINAAFANDSLTSEQLVELYLSRIEAYDDTGPALNAVLALNGQALNRARALDAERRDKGPRSRLHGIPIVLKDNIDTADLPTTAGSLLLAGSLPPDDAFIVQKLRAAGAIILAKVNMSEFASGGAMSSLGGPIRNPHDLERSPLGSSGGTGASIAAAYAQFGLGTDTGGSVRWPSTANGIVGLKPTYGLVSRDGIIPLALSFDMAGPMARNVYDVAAALSVMTGIDPADQATVQSEGRIDLDYTEHLDITALDGARIGIARDFLDQDSEVDWIIEASLDVMRGAGATVVTVRFPQWLLDANGELYTAVRHREFRVQIAEYLATLKPKYPKTLAQLIEQATRMTAPNDSGQPNPSRWSLMRREDDSGDLDDPEYQAVREHGLALVRGFIDSLLESKKLDAIVYPTSPRRPSRIDADPISGGTQRVSPIRLANLTGFPDLVVPAGFTGNGLPVGISFLGTAFSEPKLLALGYAFEQVTKARRLPINTPSRPDEIIAIGQ</sequence>